<dbReference type="eggNOG" id="COG0400">
    <property type="taxonomic scope" value="Bacteria"/>
</dbReference>
<organism evidence="4 5">
    <name type="scientific">Dinoroseobacter shibae (strain DSM 16493 / NCIMB 14021 / DFL 12)</name>
    <dbReference type="NCBI Taxonomy" id="398580"/>
    <lineage>
        <taxon>Bacteria</taxon>
        <taxon>Pseudomonadati</taxon>
        <taxon>Pseudomonadota</taxon>
        <taxon>Alphaproteobacteria</taxon>
        <taxon>Rhodobacterales</taxon>
        <taxon>Roseobacteraceae</taxon>
        <taxon>Dinoroseobacter</taxon>
    </lineage>
</organism>
<dbReference type="InterPro" id="IPR050565">
    <property type="entry name" value="LYPA1-2/EST-like"/>
</dbReference>
<dbReference type="Proteomes" id="UP000006833">
    <property type="component" value="Chromosome"/>
</dbReference>
<dbReference type="OrthoDB" id="9801763at2"/>
<dbReference type="InterPro" id="IPR003140">
    <property type="entry name" value="PLipase/COase/thioEstase"/>
</dbReference>
<evidence type="ECO:0000256" key="2">
    <source>
        <dbReference type="ARBA" id="ARBA00022801"/>
    </source>
</evidence>
<name>A8LQ96_DINSH</name>
<evidence type="ECO:0000259" key="3">
    <source>
        <dbReference type="Pfam" id="PF02230"/>
    </source>
</evidence>
<dbReference type="AlphaFoldDB" id="A8LQ96"/>
<comment type="similarity">
    <text evidence="1">Belongs to the AB hydrolase superfamily. AB hydrolase 2 family.</text>
</comment>
<accession>A8LQ96</accession>
<proteinExistence type="inferred from homology"/>
<keyword evidence="5" id="KW-1185">Reference proteome</keyword>
<protein>
    <submittedName>
        <fullName evidence="4">Phospholipase/Carboxylesterase</fullName>
    </submittedName>
</protein>
<dbReference type="EMBL" id="CP000830">
    <property type="protein sequence ID" value="ABV92382.1"/>
    <property type="molecule type" value="Genomic_DNA"/>
</dbReference>
<dbReference type="KEGG" id="dsh:Dshi_0636"/>
<dbReference type="InterPro" id="IPR029058">
    <property type="entry name" value="AB_hydrolase_fold"/>
</dbReference>
<dbReference type="RefSeq" id="WP_012177314.1">
    <property type="nucleotide sequence ID" value="NC_009952.1"/>
</dbReference>
<dbReference type="GO" id="GO:0016787">
    <property type="term" value="F:hydrolase activity"/>
    <property type="evidence" value="ECO:0007669"/>
    <property type="project" value="UniProtKB-KW"/>
</dbReference>
<dbReference type="STRING" id="398580.Dshi_0636"/>
<sequence length="221" mass="22704">MTARLVRGGAPASRAPAGLVLVHGRGGSAADILQVGEALGLPDLALIGPEHPARSWWPTSFLAPHAEMAAPLEAGLDAVADAFAALEAEGLPRARIAVAGFSQGACLALEYAARQGTGLAGAFGFSGALVGTGDTDGAPTPALYGHGDKRFDYDTDLRGLPVYLSVYEQDPHIPHARAQRSAEVFRRLEATVDTVTAPGAGHGLLSEDITALRGLLNRPAA</sequence>
<evidence type="ECO:0000313" key="5">
    <source>
        <dbReference type="Proteomes" id="UP000006833"/>
    </source>
</evidence>
<gene>
    <name evidence="4" type="ordered locus">Dshi_0636</name>
</gene>
<dbReference type="SUPFAM" id="SSF53474">
    <property type="entry name" value="alpha/beta-Hydrolases"/>
    <property type="match status" value="1"/>
</dbReference>
<dbReference type="PANTHER" id="PTHR10655">
    <property type="entry name" value="LYSOPHOSPHOLIPASE-RELATED"/>
    <property type="match status" value="1"/>
</dbReference>
<dbReference type="PANTHER" id="PTHR10655:SF17">
    <property type="entry name" value="LYSOPHOSPHOLIPASE-LIKE PROTEIN 1"/>
    <property type="match status" value="1"/>
</dbReference>
<dbReference type="HOGENOM" id="CLU_049413_4_0_5"/>
<reference evidence="5" key="1">
    <citation type="journal article" date="2010" name="ISME J.">
        <title>The complete genome sequence of the algal symbiont Dinoroseobacter shibae: a hitchhiker's guide to life in the sea.</title>
        <authorList>
            <person name="Wagner-Dobler I."/>
            <person name="Ballhausen B."/>
            <person name="Berger M."/>
            <person name="Brinkhoff T."/>
            <person name="Buchholz I."/>
            <person name="Bunk B."/>
            <person name="Cypionka H."/>
            <person name="Daniel R."/>
            <person name="Drepper T."/>
            <person name="Gerdts G."/>
            <person name="Hahnke S."/>
            <person name="Han C."/>
            <person name="Jahn D."/>
            <person name="Kalhoefer D."/>
            <person name="Kiss H."/>
            <person name="Klenk H.P."/>
            <person name="Kyrpides N."/>
            <person name="Liebl W."/>
            <person name="Liesegang H."/>
            <person name="Meincke L."/>
            <person name="Pati A."/>
            <person name="Petersen J."/>
            <person name="Piekarski T."/>
            <person name="Pommerenke C."/>
            <person name="Pradella S."/>
            <person name="Pukall R."/>
            <person name="Rabus R."/>
            <person name="Stackebrandt E."/>
            <person name="Thole S."/>
            <person name="Thompson L."/>
            <person name="Tielen P."/>
            <person name="Tomasch J."/>
            <person name="von Jan M."/>
            <person name="Wanphrut N."/>
            <person name="Wichels A."/>
            <person name="Zech H."/>
            <person name="Simon M."/>
        </authorList>
    </citation>
    <scope>NUCLEOTIDE SEQUENCE [LARGE SCALE GENOMIC DNA]</scope>
    <source>
        <strain evidence="5">DSM 16493 / NCIMB 14021 / DFL 12</strain>
    </source>
</reference>
<keyword evidence="2" id="KW-0378">Hydrolase</keyword>
<evidence type="ECO:0000313" key="4">
    <source>
        <dbReference type="EMBL" id="ABV92382.1"/>
    </source>
</evidence>
<dbReference type="Gene3D" id="3.40.50.1820">
    <property type="entry name" value="alpha/beta hydrolase"/>
    <property type="match status" value="1"/>
</dbReference>
<feature type="domain" description="Phospholipase/carboxylesterase/thioesterase" evidence="3">
    <location>
        <begin position="14"/>
        <end position="212"/>
    </location>
</feature>
<evidence type="ECO:0000256" key="1">
    <source>
        <dbReference type="ARBA" id="ARBA00006499"/>
    </source>
</evidence>
<dbReference type="Pfam" id="PF02230">
    <property type="entry name" value="Abhydrolase_2"/>
    <property type="match status" value="1"/>
</dbReference>